<dbReference type="EMBL" id="PIEU01000001">
    <property type="protein sequence ID" value="PZL78232.1"/>
    <property type="molecule type" value="Genomic_DNA"/>
</dbReference>
<dbReference type="RefSeq" id="WP_111246773.1">
    <property type="nucleotide sequence ID" value="NZ_PIEU01000001.1"/>
</dbReference>
<evidence type="ECO:0000313" key="3">
    <source>
        <dbReference type="Proteomes" id="UP000249828"/>
    </source>
</evidence>
<reference evidence="2 3" key="1">
    <citation type="submission" date="2017-11" db="EMBL/GenBank/DDBJ databases">
        <title>Draft genome sequence of Enterococcus plantarum TRW2 strain isolated from lettuce.</title>
        <authorList>
            <person name="Kim E.B."/>
            <person name="Marco M.L."/>
            <person name="Williams T.R."/>
            <person name="You I.H."/>
        </authorList>
    </citation>
    <scope>NUCLEOTIDE SEQUENCE [LARGE SCALE GENOMIC DNA]</scope>
    <source>
        <strain evidence="2 3">TRW2</strain>
    </source>
</reference>
<name>A0A2W4BW54_9ENTE</name>
<keyword evidence="3" id="KW-1185">Reference proteome</keyword>
<dbReference type="AlphaFoldDB" id="A0A2W4BW54"/>
<keyword evidence="1" id="KW-0812">Transmembrane</keyword>
<accession>A0A2W4BW54</accession>
<evidence type="ECO:0000256" key="1">
    <source>
        <dbReference type="SAM" id="Phobius"/>
    </source>
</evidence>
<feature type="transmembrane region" description="Helical" evidence="1">
    <location>
        <begin position="7"/>
        <end position="27"/>
    </location>
</feature>
<organism evidence="2 3">
    <name type="scientific">Enterococcus plantarum</name>
    <dbReference type="NCBI Taxonomy" id="1077675"/>
    <lineage>
        <taxon>Bacteria</taxon>
        <taxon>Bacillati</taxon>
        <taxon>Bacillota</taxon>
        <taxon>Bacilli</taxon>
        <taxon>Lactobacillales</taxon>
        <taxon>Enterococcaceae</taxon>
        <taxon>Enterococcus</taxon>
    </lineage>
</organism>
<protein>
    <submittedName>
        <fullName evidence="2">Uncharacterized protein</fullName>
    </submittedName>
</protein>
<dbReference type="Proteomes" id="UP000249828">
    <property type="component" value="Unassembled WGS sequence"/>
</dbReference>
<proteinExistence type="predicted"/>
<feature type="transmembrane region" description="Helical" evidence="1">
    <location>
        <begin position="33"/>
        <end position="51"/>
    </location>
</feature>
<evidence type="ECO:0000313" key="2">
    <source>
        <dbReference type="EMBL" id="PZL78232.1"/>
    </source>
</evidence>
<keyword evidence="1" id="KW-0472">Membrane</keyword>
<keyword evidence="1" id="KW-1133">Transmembrane helix</keyword>
<comment type="caution">
    <text evidence="2">The sequence shown here is derived from an EMBL/GenBank/DDBJ whole genome shotgun (WGS) entry which is preliminary data.</text>
</comment>
<gene>
    <name evidence="2" type="ORF">CI088_00235</name>
</gene>
<sequence>MKKKIYALIKNVLVLLIIGVPQLYLVIKDKPWQVNMITLISTTVILVFWNFKEFKELTLRKDGLSIKLKQAVEEAYATIDFVRDAMDPVIEIQIEYMKNSILLFDMETERCIEIIEKLTNNAEAMGLNDQVNRIKGETKHVLFVLAARDLLKIYSKIFEEIPIELNDLIYNKPKEAVNKLESLVDNFENKEDIRRWNWLLKIFVENIDHNYS</sequence>